<comment type="caution">
    <text evidence="4">The sequence shown here is derived from an EMBL/GenBank/DDBJ whole genome shotgun (WGS) entry which is preliminary data.</text>
</comment>
<keyword evidence="5" id="KW-1185">Reference proteome</keyword>
<dbReference type="EMBL" id="JBBPBN010000005">
    <property type="protein sequence ID" value="KAK9038475.1"/>
    <property type="molecule type" value="Genomic_DNA"/>
</dbReference>
<feature type="domain" description="Thioesterase" evidence="3">
    <location>
        <begin position="59"/>
        <end position="133"/>
    </location>
</feature>
<evidence type="ECO:0000256" key="2">
    <source>
        <dbReference type="ARBA" id="ARBA00022801"/>
    </source>
</evidence>
<dbReference type="NCBIfam" id="TIGR00369">
    <property type="entry name" value="unchar_dom_1"/>
    <property type="match status" value="1"/>
</dbReference>
<reference evidence="4 5" key="1">
    <citation type="journal article" date="2024" name="G3 (Bethesda)">
        <title>Genome assembly of Hibiscus sabdariffa L. provides insights into metabolisms of medicinal natural products.</title>
        <authorList>
            <person name="Kim T."/>
        </authorList>
    </citation>
    <scope>NUCLEOTIDE SEQUENCE [LARGE SCALE GENOMIC DNA]</scope>
    <source>
        <strain evidence="4">TK-2024</strain>
        <tissue evidence="4">Old leaves</tissue>
    </source>
</reference>
<dbReference type="PANTHER" id="PTHR21660:SF32">
    <property type="entry name" value="ACYL-COENZYME A THIOESTERASE 13-LIKE"/>
    <property type="match status" value="1"/>
</dbReference>
<dbReference type="Proteomes" id="UP001396334">
    <property type="component" value="Unassembled WGS sequence"/>
</dbReference>
<dbReference type="InterPro" id="IPR003736">
    <property type="entry name" value="PAAI_dom"/>
</dbReference>
<evidence type="ECO:0000256" key="1">
    <source>
        <dbReference type="ARBA" id="ARBA00008324"/>
    </source>
</evidence>
<organism evidence="4 5">
    <name type="scientific">Hibiscus sabdariffa</name>
    <name type="common">roselle</name>
    <dbReference type="NCBI Taxonomy" id="183260"/>
    <lineage>
        <taxon>Eukaryota</taxon>
        <taxon>Viridiplantae</taxon>
        <taxon>Streptophyta</taxon>
        <taxon>Embryophyta</taxon>
        <taxon>Tracheophyta</taxon>
        <taxon>Spermatophyta</taxon>
        <taxon>Magnoliopsida</taxon>
        <taxon>eudicotyledons</taxon>
        <taxon>Gunneridae</taxon>
        <taxon>Pentapetalae</taxon>
        <taxon>rosids</taxon>
        <taxon>malvids</taxon>
        <taxon>Malvales</taxon>
        <taxon>Malvaceae</taxon>
        <taxon>Malvoideae</taxon>
        <taxon>Hibiscus</taxon>
    </lineage>
</organism>
<evidence type="ECO:0000313" key="5">
    <source>
        <dbReference type="Proteomes" id="UP001396334"/>
    </source>
</evidence>
<protein>
    <recommendedName>
        <fullName evidence="3">Thioesterase domain-containing protein</fullName>
    </recommendedName>
</protein>
<dbReference type="Gene3D" id="3.10.129.10">
    <property type="entry name" value="Hotdog Thioesterase"/>
    <property type="match status" value="1"/>
</dbReference>
<dbReference type="CDD" id="cd03443">
    <property type="entry name" value="PaaI_thioesterase"/>
    <property type="match status" value="1"/>
</dbReference>
<evidence type="ECO:0000259" key="3">
    <source>
        <dbReference type="Pfam" id="PF03061"/>
    </source>
</evidence>
<name>A0ABR2TLY1_9ROSI</name>
<evidence type="ECO:0000313" key="4">
    <source>
        <dbReference type="EMBL" id="KAK9038475.1"/>
    </source>
</evidence>
<comment type="similarity">
    <text evidence="1">Belongs to the thioesterase PaaI family.</text>
</comment>
<dbReference type="InterPro" id="IPR006683">
    <property type="entry name" value="Thioestr_dom"/>
</dbReference>
<accession>A0ABR2TLY1</accession>
<dbReference type="InterPro" id="IPR039298">
    <property type="entry name" value="ACOT13"/>
</dbReference>
<dbReference type="Pfam" id="PF03061">
    <property type="entry name" value="4HBT"/>
    <property type="match status" value="1"/>
</dbReference>
<proteinExistence type="inferred from homology"/>
<sequence length="164" mass="17931">MEVEKVKGYLENPATIEGDKLPLRFFERLIMHGLRVDLIETNRIVCSFKVTPRLLNDGNYLHSGATATLVDLVTSAAVYAAGGSFTGTSVEISIAFMDVAYADEEIEIEAQALHVGKAVAVLSIEFRKKSTGKIIAQGRHTNKEEASGKCSIRFSKQITNPPVF</sequence>
<dbReference type="SUPFAM" id="SSF54637">
    <property type="entry name" value="Thioesterase/thiol ester dehydrase-isomerase"/>
    <property type="match status" value="1"/>
</dbReference>
<dbReference type="InterPro" id="IPR029069">
    <property type="entry name" value="HotDog_dom_sf"/>
</dbReference>
<keyword evidence="2" id="KW-0378">Hydrolase</keyword>
<gene>
    <name evidence="4" type="ORF">V6N11_023341</name>
</gene>
<dbReference type="PANTHER" id="PTHR21660">
    <property type="entry name" value="THIOESTERASE SUPERFAMILY MEMBER-RELATED"/>
    <property type="match status" value="1"/>
</dbReference>